<evidence type="ECO:0000313" key="5">
    <source>
        <dbReference type="EMBL" id="MYR32751.1"/>
    </source>
</evidence>
<feature type="region of interest" description="Disordered" evidence="3">
    <location>
        <begin position="1"/>
        <end position="29"/>
    </location>
</feature>
<dbReference type="Gene3D" id="3.40.1190.20">
    <property type="match status" value="1"/>
</dbReference>
<dbReference type="PANTHER" id="PTHR10584">
    <property type="entry name" value="SUGAR KINASE"/>
    <property type="match status" value="1"/>
</dbReference>
<sequence>MLPPSRLPHESEAHEHTGRRSTGKNSTITPCEKCGMIIGRNHRPSRKEPSVHGRLHHVGPVIIDVVMEVDSVPVPGGGAFASSAVTLPGGGFNVIAAAARAGMEVVYGGAHGTGPNGDLVRAALRDEGVAVAHPPRPEDTGFCVVMVDSDAERTFVTRLGAEVDLPLADLRRLRPASGDFVYTVGYSLLPGERADELATWLEGLVDGTRLVLDPAPVAGMIPTRTLERVMPRVEVLSLGSDEAATLSDETDEEKAAALLVERIAPGGVVVLRRGARGCLVAREETGVVPVPAFPVSAVDTNGAGDAHVGVFTAGLSRGTDPVEAARRANAAAALAVTRRGPSTSPRVEELEAFLAKHRR</sequence>
<evidence type="ECO:0000256" key="2">
    <source>
        <dbReference type="ARBA" id="ARBA00022777"/>
    </source>
</evidence>
<organism evidence="5 6">
    <name type="scientific">Nocardiopsis alba</name>
    <dbReference type="NCBI Taxonomy" id="53437"/>
    <lineage>
        <taxon>Bacteria</taxon>
        <taxon>Bacillati</taxon>
        <taxon>Actinomycetota</taxon>
        <taxon>Actinomycetes</taxon>
        <taxon>Streptosporangiales</taxon>
        <taxon>Nocardiopsidaceae</taxon>
        <taxon>Nocardiopsis</taxon>
    </lineage>
</organism>
<accession>A0A7K2IS36</accession>
<comment type="caution">
    <text evidence="5">The sequence shown here is derived from an EMBL/GenBank/DDBJ whole genome shotgun (WGS) entry which is preliminary data.</text>
</comment>
<gene>
    <name evidence="5" type="ORF">GTW20_10800</name>
</gene>
<protein>
    <submittedName>
        <fullName evidence="5">Sugar kinase</fullName>
    </submittedName>
</protein>
<reference evidence="5 6" key="1">
    <citation type="journal article" date="2019" name="Nat. Commun.">
        <title>The antimicrobial potential of Streptomyces from insect microbiomes.</title>
        <authorList>
            <person name="Chevrette M.G."/>
            <person name="Carlson C.M."/>
            <person name="Ortega H.E."/>
            <person name="Thomas C."/>
            <person name="Ananiev G.E."/>
            <person name="Barns K.J."/>
            <person name="Book A.J."/>
            <person name="Cagnazzo J."/>
            <person name="Carlos C."/>
            <person name="Flanigan W."/>
            <person name="Grubbs K.J."/>
            <person name="Horn H.A."/>
            <person name="Hoffmann F.M."/>
            <person name="Klassen J.L."/>
            <person name="Knack J.J."/>
            <person name="Lewin G.R."/>
            <person name="McDonald B.R."/>
            <person name="Muller L."/>
            <person name="Melo W.G.P."/>
            <person name="Pinto-Tomas A.A."/>
            <person name="Schmitz A."/>
            <person name="Wendt-Pienkowski E."/>
            <person name="Wildman S."/>
            <person name="Zhao M."/>
            <person name="Zhang F."/>
            <person name="Bugni T.S."/>
            <person name="Andes D.R."/>
            <person name="Pupo M.T."/>
            <person name="Currie C.R."/>
        </authorList>
    </citation>
    <scope>NUCLEOTIDE SEQUENCE [LARGE SCALE GENOMIC DNA]</scope>
    <source>
        <strain evidence="5 6">SID5840</strain>
    </source>
</reference>
<dbReference type="Proteomes" id="UP000467124">
    <property type="component" value="Unassembled WGS sequence"/>
</dbReference>
<keyword evidence="1" id="KW-0808">Transferase</keyword>
<dbReference type="EMBL" id="WWHY01000001">
    <property type="protein sequence ID" value="MYR32751.1"/>
    <property type="molecule type" value="Genomic_DNA"/>
</dbReference>
<dbReference type="PANTHER" id="PTHR10584:SF167">
    <property type="entry name" value="PFKB DOMAIN PROTEIN"/>
    <property type="match status" value="1"/>
</dbReference>
<proteinExistence type="predicted"/>
<feature type="domain" description="Carbohydrate kinase PfkB" evidence="4">
    <location>
        <begin position="58"/>
        <end position="344"/>
    </location>
</feature>
<dbReference type="GO" id="GO:0016301">
    <property type="term" value="F:kinase activity"/>
    <property type="evidence" value="ECO:0007669"/>
    <property type="project" value="UniProtKB-KW"/>
</dbReference>
<feature type="compositionally biased region" description="Basic and acidic residues" evidence="3">
    <location>
        <begin position="7"/>
        <end position="18"/>
    </location>
</feature>
<dbReference type="AlphaFoldDB" id="A0A7K2IS36"/>
<dbReference type="InterPro" id="IPR011611">
    <property type="entry name" value="PfkB_dom"/>
</dbReference>
<dbReference type="Pfam" id="PF00294">
    <property type="entry name" value="PfkB"/>
    <property type="match status" value="1"/>
</dbReference>
<evidence type="ECO:0000256" key="3">
    <source>
        <dbReference type="SAM" id="MobiDB-lite"/>
    </source>
</evidence>
<evidence type="ECO:0000313" key="6">
    <source>
        <dbReference type="Proteomes" id="UP000467124"/>
    </source>
</evidence>
<keyword evidence="2 5" id="KW-0418">Kinase</keyword>
<name>A0A7K2IS36_9ACTN</name>
<dbReference type="SUPFAM" id="SSF53613">
    <property type="entry name" value="Ribokinase-like"/>
    <property type="match status" value="1"/>
</dbReference>
<dbReference type="InterPro" id="IPR029056">
    <property type="entry name" value="Ribokinase-like"/>
</dbReference>
<evidence type="ECO:0000256" key="1">
    <source>
        <dbReference type="ARBA" id="ARBA00022679"/>
    </source>
</evidence>
<evidence type="ECO:0000259" key="4">
    <source>
        <dbReference type="Pfam" id="PF00294"/>
    </source>
</evidence>